<evidence type="ECO:0000256" key="1">
    <source>
        <dbReference type="ARBA" id="ARBA00005614"/>
    </source>
</evidence>
<evidence type="ECO:0000259" key="8">
    <source>
        <dbReference type="PROSITE" id="PS51160"/>
    </source>
</evidence>
<gene>
    <name evidence="10" type="primary">LOC115622146</name>
</gene>
<evidence type="ECO:0000313" key="10">
    <source>
        <dbReference type="RefSeq" id="XP_030371877.1"/>
    </source>
</evidence>
<evidence type="ECO:0000256" key="6">
    <source>
        <dbReference type="RuleBase" id="RU000553"/>
    </source>
</evidence>
<dbReference type="PROSITE" id="PS00151">
    <property type="entry name" value="ACYLPHOSPHATASE_2"/>
    <property type="match status" value="1"/>
</dbReference>
<dbReference type="PROSITE" id="PS00150">
    <property type="entry name" value="ACYLPHOSPHATASE_1"/>
    <property type="match status" value="1"/>
</dbReference>
<dbReference type="Gene3D" id="3.30.70.100">
    <property type="match status" value="1"/>
</dbReference>
<proteinExistence type="inferred from homology"/>
<dbReference type="InterPro" id="IPR001792">
    <property type="entry name" value="Acylphosphatase-like_dom"/>
</dbReference>
<evidence type="ECO:0000313" key="9">
    <source>
        <dbReference type="Proteomes" id="UP000504634"/>
    </source>
</evidence>
<dbReference type="OrthoDB" id="7961613at2759"/>
<dbReference type="InterPro" id="IPR036046">
    <property type="entry name" value="Acylphosphatase-like_dom_sf"/>
</dbReference>
<dbReference type="SUPFAM" id="SSF54975">
    <property type="entry name" value="Acylphosphatase/BLUF domain-like"/>
    <property type="match status" value="1"/>
</dbReference>
<comment type="catalytic activity">
    <reaction evidence="4 5 6">
        <text>an acyl phosphate + H2O = a carboxylate + phosphate + H(+)</text>
        <dbReference type="Rhea" id="RHEA:14965"/>
        <dbReference type="ChEBI" id="CHEBI:15377"/>
        <dbReference type="ChEBI" id="CHEBI:15378"/>
        <dbReference type="ChEBI" id="CHEBI:29067"/>
        <dbReference type="ChEBI" id="CHEBI:43474"/>
        <dbReference type="ChEBI" id="CHEBI:59918"/>
        <dbReference type="EC" id="3.6.1.7"/>
    </reaction>
</comment>
<protein>
    <recommendedName>
        <fullName evidence="2 5">Acylphosphatase</fullName>
        <ecNumber evidence="2 5">3.6.1.7</ecNumber>
    </recommendedName>
</protein>
<dbReference type="AlphaFoldDB" id="A0A6J2TA93"/>
<sequence length="109" mass="12469">MMQMEPIFGCGFEVFGRVQGVRMRKQTCELANMNGVRGWVMNTDNGTVIGQLEGTLPKVNELKFWLLNFGSPRAIIERAVFTPTKEITAHTYKGFTIRYHDDRNSTNRP</sequence>
<dbReference type="PANTHER" id="PTHR10029">
    <property type="entry name" value="ACYLPHOSPHATASE"/>
    <property type="match status" value="1"/>
</dbReference>
<comment type="similarity">
    <text evidence="1 7">Belongs to the acylphosphatase family.</text>
</comment>
<dbReference type="GeneID" id="115622146"/>
<organism evidence="9 10">
    <name type="scientific">Drosophila lebanonensis</name>
    <name type="common">Fruit fly</name>
    <name type="synonym">Scaptodrosophila lebanonensis</name>
    <dbReference type="NCBI Taxonomy" id="7225"/>
    <lineage>
        <taxon>Eukaryota</taxon>
        <taxon>Metazoa</taxon>
        <taxon>Ecdysozoa</taxon>
        <taxon>Arthropoda</taxon>
        <taxon>Hexapoda</taxon>
        <taxon>Insecta</taxon>
        <taxon>Pterygota</taxon>
        <taxon>Neoptera</taxon>
        <taxon>Endopterygota</taxon>
        <taxon>Diptera</taxon>
        <taxon>Brachycera</taxon>
        <taxon>Muscomorpha</taxon>
        <taxon>Ephydroidea</taxon>
        <taxon>Drosophilidae</taxon>
        <taxon>Scaptodrosophila</taxon>
    </lineage>
</organism>
<dbReference type="InterPro" id="IPR017968">
    <property type="entry name" value="Acylphosphatase_CS"/>
</dbReference>
<evidence type="ECO:0000256" key="5">
    <source>
        <dbReference type="PROSITE-ProRule" id="PRU00520"/>
    </source>
</evidence>
<feature type="active site" evidence="5">
    <location>
        <position position="24"/>
    </location>
</feature>
<dbReference type="PRINTS" id="PR00112">
    <property type="entry name" value="ACYLPHPHTASE"/>
</dbReference>
<dbReference type="EC" id="3.6.1.7" evidence="2 5"/>
<dbReference type="RefSeq" id="XP_030371877.1">
    <property type="nucleotide sequence ID" value="XM_030516017.1"/>
</dbReference>
<name>A0A6J2TA93_DROLE</name>
<feature type="domain" description="Acylphosphatase-like" evidence="8">
    <location>
        <begin position="9"/>
        <end position="99"/>
    </location>
</feature>
<evidence type="ECO:0000256" key="2">
    <source>
        <dbReference type="ARBA" id="ARBA00012150"/>
    </source>
</evidence>
<dbReference type="GO" id="GO:0003998">
    <property type="term" value="F:acylphosphatase activity"/>
    <property type="evidence" value="ECO:0007669"/>
    <property type="project" value="UniProtKB-EC"/>
</dbReference>
<keyword evidence="9" id="KW-1185">Reference proteome</keyword>
<reference evidence="10" key="1">
    <citation type="submission" date="2025-08" db="UniProtKB">
        <authorList>
            <consortium name="RefSeq"/>
        </authorList>
    </citation>
    <scope>IDENTIFICATION</scope>
    <source>
        <strain evidence="10">11010-0011.00</strain>
        <tissue evidence="10">Whole body</tissue>
    </source>
</reference>
<dbReference type="Pfam" id="PF00708">
    <property type="entry name" value="Acylphosphatase"/>
    <property type="match status" value="1"/>
</dbReference>
<feature type="active site" evidence="5">
    <location>
        <position position="42"/>
    </location>
</feature>
<keyword evidence="3 5" id="KW-0378">Hydrolase</keyword>
<dbReference type="PANTHER" id="PTHR10029:SF3">
    <property type="entry name" value="ACYLPHOSPHATASE-RELATED"/>
    <property type="match status" value="1"/>
</dbReference>
<dbReference type="Proteomes" id="UP000504634">
    <property type="component" value="Unplaced"/>
</dbReference>
<evidence type="ECO:0000256" key="7">
    <source>
        <dbReference type="RuleBase" id="RU004168"/>
    </source>
</evidence>
<dbReference type="InterPro" id="IPR020456">
    <property type="entry name" value="Acylphosphatase"/>
</dbReference>
<accession>A0A6J2TA93</accession>
<evidence type="ECO:0000256" key="3">
    <source>
        <dbReference type="ARBA" id="ARBA00022801"/>
    </source>
</evidence>
<evidence type="ECO:0000256" key="4">
    <source>
        <dbReference type="ARBA" id="ARBA00047645"/>
    </source>
</evidence>
<dbReference type="FunFam" id="3.30.70.100:FF:000011">
    <property type="entry name" value="Acylphosphatase"/>
    <property type="match status" value="1"/>
</dbReference>
<dbReference type="PROSITE" id="PS51160">
    <property type="entry name" value="ACYLPHOSPHATASE_3"/>
    <property type="match status" value="1"/>
</dbReference>